<dbReference type="PROSITE" id="PS51257">
    <property type="entry name" value="PROKAR_LIPOPROTEIN"/>
    <property type="match status" value="1"/>
</dbReference>
<protein>
    <recommendedName>
        <fullName evidence="2">IgGFc-binding protein N-terminal domain-containing protein</fullName>
    </recommendedName>
</protein>
<name>A0A0K1PK06_9BACT</name>
<dbReference type="RefSeq" id="WP_146645544.1">
    <property type="nucleotide sequence ID" value="NZ_CP012333.1"/>
</dbReference>
<dbReference type="AlphaFoldDB" id="A0A0K1PK06"/>
<dbReference type="PANTHER" id="PTHR46534">
    <property type="entry name" value="IGGFC_BINDING DOMAIN-CONTAINING PROTEIN"/>
    <property type="match status" value="1"/>
</dbReference>
<keyword evidence="4" id="KW-1185">Reference proteome</keyword>
<accession>A0A0K1PK06</accession>
<proteinExistence type="predicted"/>
<evidence type="ECO:0000313" key="3">
    <source>
        <dbReference type="EMBL" id="AKU93860.1"/>
    </source>
</evidence>
<dbReference type="InterPro" id="IPR035234">
    <property type="entry name" value="IgGFc-bd_N"/>
</dbReference>
<feature type="signal peptide" evidence="1">
    <location>
        <begin position="1"/>
        <end position="24"/>
    </location>
</feature>
<dbReference type="Pfam" id="PF17517">
    <property type="entry name" value="IgGFc_binding"/>
    <property type="match status" value="1"/>
</dbReference>
<evidence type="ECO:0000259" key="2">
    <source>
        <dbReference type="Pfam" id="PF17517"/>
    </source>
</evidence>
<evidence type="ECO:0000256" key="1">
    <source>
        <dbReference type="SAM" id="SignalP"/>
    </source>
</evidence>
<dbReference type="PANTHER" id="PTHR46534:SF1">
    <property type="entry name" value="IGGFC-BINDING PROTEIN N-TERMINAL DOMAIN-CONTAINING PROTEIN"/>
    <property type="match status" value="1"/>
</dbReference>
<dbReference type="Proteomes" id="UP000064967">
    <property type="component" value="Chromosome"/>
</dbReference>
<feature type="chain" id="PRO_5005465851" description="IgGFc-binding protein N-terminal domain-containing protein" evidence="1">
    <location>
        <begin position="25"/>
        <end position="612"/>
    </location>
</feature>
<sequence>MNHQSPKPTRPALRIFVAALGSVAALVLGSAACGSSDRTFAEESDAALLPVEAAAPDAIPSCEGLRCSRDLKKVVDGCSGEVIRECGPDEGCANGACVDACTAAEVSKGSAGCSFWTLPPDEPGHTAGSCFAAMVANTWDRPVTVTAHYGTDTLDLSQSIFTAEQAGSVTTYTKLDGPLPPGQVALVFLSEIRPAPPKLGWVQDFSRCPEGVVGALNADPIGHGTTITKAFSITTDAPVSAYSIYPYGGADTFYPTATLLLPTSAWDERYMAINGWPARRSGATLLGYPTLQIVAASDDTTIRMKPTADIPDTGDVKGAAAGQVVSWKLSRGQVLQITQPVELTGSPIEADKPIGLFGGSRCTYVPDNDIQACDDLQQQIPPISQWGNEYALVPYHGRLSTPQVDQRENVPYRLVGAVSGTVLTYDPQKPAAAPDTLQAGEVVSFLTDQTVVVRSQDADHPIYASVMMTGAQYLTGPNGVGVTNGDPDFVNVVPTDQYLDHYVFFADFTFPDTTLTVVRRKTNGAFLPVELDCVGEIKNFQPLGSKGEYEFAWVDLTKGFAAASGTCRAGRHEAKSDGPFTLSVWGTGYCASYGYAGGQGSRPLTTVDVGIH</sequence>
<dbReference type="OrthoDB" id="5486557at2"/>
<organism evidence="3 4">
    <name type="scientific">Labilithrix luteola</name>
    <dbReference type="NCBI Taxonomy" id="1391654"/>
    <lineage>
        <taxon>Bacteria</taxon>
        <taxon>Pseudomonadati</taxon>
        <taxon>Myxococcota</taxon>
        <taxon>Polyangia</taxon>
        <taxon>Polyangiales</taxon>
        <taxon>Labilitrichaceae</taxon>
        <taxon>Labilithrix</taxon>
    </lineage>
</organism>
<evidence type="ECO:0000313" key="4">
    <source>
        <dbReference type="Proteomes" id="UP000064967"/>
    </source>
</evidence>
<reference evidence="3 4" key="1">
    <citation type="submission" date="2015-08" db="EMBL/GenBank/DDBJ databases">
        <authorList>
            <person name="Babu N.S."/>
            <person name="Beckwith C.J."/>
            <person name="Beseler K.G."/>
            <person name="Brison A."/>
            <person name="Carone J.V."/>
            <person name="Caskin T.P."/>
            <person name="Diamond M."/>
            <person name="Durham M.E."/>
            <person name="Foxe J.M."/>
            <person name="Go M."/>
            <person name="Henderson B.A."/>
            <person name="Jones I.B."/>
            <person name="McGettigan J.A."/>
            <person name="Micheletti S.J."/>
            <person name="Nasrallah M.E."/>
            <person name="Ortiz D."/>
            <person name="Piller C.R."/>
            <person name="Privatt S.R."/>
            <person name="Schneider S.L."/>
            <person name="Sharp S."/>
            <person name="Smith T.C."/>
            <person name="Stanton J.D."/>
            <person name="Ullery H.E."/>
            <person name="Wilson R.J."/>
            <person name="Serrano M.G."/>
            <person name="Buck G."/>
            <person name="Lee V."/>
            <person name="Wang Y."/>
            <person name="Carvalho R."/>
            <person name="Voegtly L."/>
            <person name="Shi R."/>
            <person name="Duckworth R."/>
            <person name="Johnson A."/>
            <person name="Loviza R."/>
            <person name="Walstead R."/>
            <person name="Shah Z."/>
            <person name="Kiflezghi M."/>
            <person name="Wade K."/>
            <person name="Ball S.L."/>
            <person name="Bradley K.W."/>
            <person name="Asai D.J."/>
            <person name="Bowman C.A."/>
            <person name="Russell D.A."/>
            <person name="Pope W.H."/>
            <person name="Jacobs-Sera D."/>
            <person name="Hendrix R.W."/>
            <person name="Hatfull G.F."/>
        </authorList>
    </citation>
    <scope>NUCLEOTIDE SEQUENCE [LARGE SCALE GENOMIC DNA]</scope>
    <source>
        <strain evidence="3 4">DSM 27648</strain>
    </source>
</reference>
<keyword evidence="1" id="KW-0732">Signal</keyword>
<dbReference type="STRING" id="1391654.AKJ09_00524"/>
<dbReference type="EMBL" id="CP012333">
    <property type="protein sequence ID" value="AKU93860.1"/>
    <property type="molecule type" value="Genomic_DNA"/>
</dbReference>
<dbReference type="KEGG" id="llu:AKJ09_00524"/>
<feature type="domain" description="IgGFc-binding protein N-terminal" evidence="2">
    <location>
        <begin position="256"/>
        <end position="586"/>
    </location>
</feature>
<gene>
    <name evidence="3" type="ORF">AKJ09_00524</name>
</gene>